<comment type="similarity">
    <text evidence="1 2">Belongs to the cytochrome P450 family.</text>
</comment>
<comment type="caution">
    <text evidence="3">The sequence shown here is derived from an EMBL/GenBank/DDBJ whole genome shotgun (WGS) entry which is preliminary data.</text>
</comment>
<protein>
    <submittedName>
        <fullName evidence="3">Cytochrome P450</fullName>
    </submittedName>
</protein>
<dbReference type="SUPFAM" id="SSF48264">
    <property type="entry name" value="Cytochrome P450"/>
    <property type="match status" value="1"/>
</dbReference>
<keyword evidence="2" id="KW-0408">Iron</keyword>
<dbReference type="PROSITE" id="PS00086">
    <property type="entry name" value="CYTOCHROME_P450"/>
    <property type="match status" value="1"/>
</dbReference>
<gene>
    <name evidence="3" type="ORF">EYC98_02310</name>
</gene>
<keyword evidence="2" id="KW-0560">Oxidoreductase</keyword>
<evidence type="ECO:0000313" key="3">
    <source>
        <dbReference type="EMBL" id="MCX2979691.1"/>
    </source>
</evidence>
<name>A0ABT3TBQ0_9GAMM</name>
<dbReference type="InterPro" id="IPR001128">
    <property type="entry name" value="Cyt_P450"/>
</dbReference>
<keyword evidence="2" id="KW-0503">Monooxygenase</keyword>
<proteinExistence type="inferred from homology"/>
<dbReference type="PANTHER" id="PTHR46696:SF4">
    <property type="entry name" value="BIOTIN BIOSYNTHESIS CYTOCHROME P450"/>
    <property type="match status" value="1"/>
</dbReference>
<dbReference type="InterPro" id="IPR002397">
    <property type="entry name" value="Cyt_P450_B"/>
</dbReference>
<dbReference type="PRINTS" id="PR00359">
    <property type="entry name" value="BP450"/>
</dbReference>
<keyword evidence="2" id="KW-0479">Metal-binding</keyword>
<dbReference type="InterPro" id="IPR017972">
    <property type="entry name" value="Cyt_P450_CS"/>
</dbReference>
<evidence type="ECO:0000256" key="2">
    <source>
        <dbReference type="RuleBase" id="RU000461"/>
    </source>
</evidence>
<evidence type="ECO:0000313" key="4">
    <source>
        <dbReference type="Proteomes" id="UP001143362"/>
    </source>
</evidence>
<dbReference type="Pfam" id="PF00067">
    <property type="entry name" value="p450"/>
    <property type="match status" value="1"/>
</dbReference>
<dbReference type="EMBL" id="SHNN01000001">
    <property type="protein sequence ID" value="MCX2979691.1"/>
    <property type="molecule type" value="Genomic_DNA"/>
</dbReference>
<organism evidence="3 4">
    <name type="scientific">Candidatus Litorirhabdus singularis</name>
    <dbReference type="NCBI Taxonomy" id="2518993"/>
    <lineage>
        <taxon>Bacteria</taxon>
        <taxon>Pseudomonadati</taxon>
        <taxon>Pseudomonadota</taxon>
        <taxon>Gammaproteobacteria</taxon>
        <taxon>Cellvibrionales</taxon>
        <taxon>Halieaceae</taxon>
        <taxon>Candidatus Litorirhabdus</taxon>
    </lineage>
</organism>
<evidence type="ECO:0000256" key="1">
    <source>
        <dbReference type="ARBA" id="ARBA00010617"/>
    </source>
</evidence>
<sequence>MRLPGEGLVPGTDGFVLSKYNDIERVVKDAERYTPTMSLAVDALIAEGSDNTDGFNLALQSLVTLRPNAELWRSHRQELTDPWVGPGARRHQEMITELVDELIDSWIEQPQIDFVAQFARPLPQRVTARVLGFPDADVEQLALWGTAQVMSFVYGKGHRNELNAQQMEQQNAELRGFAEYVRDQIQRKREHPADDMISFLIDVVYQPLQRQLTDSEIQGVVYFMVLGGLETTQYALAEQAQLLCETPGLFDTLKADPDKIRAFTEEVMRIRAPTQGLSTRITTQDELFQGVEVPAGSLLHLRWAAGNVDPERYECPYQIDLERKALGNHLTFSQGPRTCPGAGISRLEQQIAWQRLLPRLAAIEYAPGNTMSHQPGIMLGTDAVHLSIKPQR</sequence>
<dbReference type="PANTHER" id="PTHR46696">
    <property type="entry name" value="P450, PUTATIVE (EUROFUNG)-RELATED"/>
    <property type="match status" value="1"/>
</dbReference>
<accession>A0ABT3TBQ0</accession>
<dbReference type="InterPro" id="IPR036396">
    <property type="entry name" value="Cyt_P450_sf"/>
</dbReference>
<keyword evidence="4" id="KW-1185">Reference proteome</keyword>
<dbReference type="Gene3D" id="1.10.630.10">
    <property type="entry name" value="Cytochrome P450"/>
    <property type="match status" value="1"/>
</dbReference>
<dbReference type="Proteomes" id="UP001143362">
    <property type="component" value="Unassembled WGS sequence"/>
</dbReference>
<reference evidence="3" key="1">
    <citation type="submission" date="2019-02" db="EMBL/GenBank/DDBJ databases">
        <authorList>
            <person name="Li S.-H."/>
        </authorList>
    </citation>
    <scope>NUCLEOTIDE SEQUENCE</scope>
    <source>
        <strain evidence="3">IMCC14734</strain>
    </source>
</reference>
<keyword evidence="2" id="KW-0349">Heme</keyword>